<dbReference type="GO" id="GO:0070182">
    <property type="term" value="F:DNA polymerase binding"/>
    <property type="evidence" value="ECO:0007669"/>
    <property type="project" value="TreeGrafter"/>
</dbReference>
<organism evidence="5 6">
    <name type="scientific">Coemansia thaxteri</name>
    <dbReference type="NCBI Taxonomy" id="2663907"/>
    <lineage>
        <taxon>Eukaryota</taxon>
        <taxon>Fungi</taxon>
        <taxon>Fungi incertae sedis</taxon>
        <taxon>Zoopagomycota</taxon>
        <taxon>Kickxellomycotina</taxon>
        <taxon>Kickxellomycetes</taxon>
        <taxon>Kickxellales</taxon>
        <taxon>Kickxellaceae</taxon>
        <taxon>Coemansia</taxon>
    </lineage>
</organism>
<dbReference type="InterPro" id="IPR029315">
    <property type="entry name" value="FANCI_S2"/>
</dbReference>
<keyword evidence="6" id="KW-1185">Reference proteome</keyword>
<dbReference type="Pfam" id="PF14676">
    <property type="entry name" value="FANCI_S2"/>
    <property type="match status" value="1"/>
</dbReference>
<feature type="domain" description="FANCI solenoid 2" evidence="2">
    <location>
        <begin position="456"/>
        <end position="617"/>
    </location>
</feature>
<evidence type="ECO:0000259" key="2">
    <source>
        <dbReference type="Pfam" id="PF14676"/>
    </source>
</evidence>
<dbReference type="Pfam" id="PF14675">
    <property type="entry name" value="FANCI_S1"/>
    <property type="match status" value="1"/>
</dbReference>
<feature type="domain" description="FANCI helical" evidence="4">
    <location>
        <begin position="655"/>
        <end position="860"/>
    </location>
</feature>
<dbReference type="Proteomes" id="UP001150907">
    <property type="component" value="Unassembled WGS sequence"/>
</dbReference>
<dbReference type="OrthoDB" id="195089at2759"/>
<name>A0A9W8BJ35_9FUNG</name>
<accession>A0A9W8BJ35</accession>
<dbReference type="InterPro" id="IPR029310">
    <property type="entry name" value="FANCI_HD1"/>
</dbReference>
<protein>
    <submittedName>
        <fullName evidence="5">Uncharacterized protein</fullName>
    </submittedName>
</protein>
<dbReference type="PANTHER" id="PTHR21818">
    <property type="entry name" value="BC025462 PROTEIN"/>
    <property type="match status" value="1"/>
</dbReference>
<feature type="domain" description="FANCI solenoid 1" evidence="1">
    <location>
        <begin position="115"/>
        <end position="344"/>
    </location>
</feature>
<reference evidence="5" key="1">
    <citation type="submission" date="2022-07" db="EMBL/GenBank/DDBJ databases">
        <title>Phylogenomic reconstructions and comparative analyses of Kickxellomycotina fungi.</title>
        <authorList>
            <person name="Reynolds N.K."/>
            <person name="Stajich J.E."/>
            <person name="Barry K."/>
            <person name="Grigoriev I.V."/>
            <person name="Crous P."/>
            <person name="Smith M.E."/>
        </authorList>
    </citation>
    <scope>NUCLEOTIDE SEQUENCE</scope>
    <source>
        <strain evidence="5">IMI 214461</strain>
    </source>
</reference>
<evidence type="ECO:0000313" key="5">
    <source>
        <dbReference type="EMBL" id="KAJ2002957.1"/>
    </source>
</evidence>
<proteinExistence type="predicted"/>
<evidence type="ECO:0000313" key="6">
    <source>
        <dbReference type="Proteomes" id="UP001150907"/>
    </source>
</evidence>
<comment type="caution">
    <text evidence="5">The sequence shown here is derived from an EMBL/GenBank/DDBJ whole genome shotgun (WGS) entry which is preliminary data.</text>
</comment>
<dbReference type="AlphaFoldDB" id="A0A9W8BJ35"/>
<evidence type="ECO:0000259" key="3">
    <source>
        <dbReference type="Pfam" id="PF14679"/>
    </source>
</evidence>
<dbReference type="Pfam" id="PF14680">
    <property type="entry name" value="FANCI_HD2"/>
    <property type="match status" value="1"/>
</dbReference>
<dbReference type="InterPro" id="IPR029308">
    <property type="entry name" value="FANCI_S1"/>
</dbReference>
<gene>
    <name evidence="5" type="ORF">H4R26_003339</name>
</gene>
<dbReference type="InterPro" id="IPR026171">
    <property type="entry name" value="FANCI"/>
</dbReference>
<evidence type="ECO:0000259" key="4">
    <source>
        <dbReference type="Pfam" id="PF14680"/>
    </source>
</evidence>
<feature type="domain" description="FANCI helical" evidence="3">
    <location>
        <begin position="381"/>
        <end position="445"/>
    </location>
</feature>
<sequence>MASESNSQLVDTLITLGREKANVEIGQLLIGLDEGVLYRLVEEDLEVPGDDVSASPSFLATAFVFKGGCALIEKGRVQDGEAILGIAASACVSQICEDDPKDEKHSNGGQRWAVISDRLLEVLPQLSSRSVIDISFRILAELKTCGSTPNALQGFLPMLLDTLGAIGVVDIATNDGGREGFDGASLGASSSTISRTGRALKAYWVESACSYRWDPKASVAVCALLREIVLNERQLEVVANRMLRQLKLVELEELPAMVYQLLLFARNGFKREIVGGILGFFDTLEDDCSDNNRANIDGSLTGENDDGEVLYQRQQQQQQKRQKRWRELGDIEGTVMLHITYSIKQDFELGDALFDFAKKKGDATLTSGGGDSGPPGHTPLLPTFSFACMLSLARIHRFESAVTGFLRTTIVKSIHDAMALASTAWVRAYVPPIQLSAQQRLLSAVVARSSYGWDQVTQSLIQLCLGVMDYAGGSAAGSTATVRRGTSYSTAACVEARRICSQALRAAFREHRFVRSELVDQILNRVMFQEDAHLHFLDLLGELIADDPEGLRAYASKFIDVFDSISVISPAAIERLLVATAPIILEDAQFRSSLFLVLRKILFAHSLDDRRTALSGLFVLTARFAAALDECQRLQLLAAEGGSSSDGTIATTGDVSRRHVQRRIDVLTSALLEALGLLRRCLTQQPEVRAASYERLCLLLDMPCVRRNSLLLSALHDIFRVEFAKYYQSSGGSCSPINIQLCLHPATNKVVMPVASFLQCYAKLTIASSVVGSLVRRIPLNLGQESGPSSAAAASASVVAAGSWEDLCARFAQAQIEDFELDPTGDYSLDSQFGQRNFSTAHLVIGCLDACITYAISRCILAGGSASSSGGGGSQQMDT</sequence>
<dbReference type="Pfam" id="PF14679">
    <property type="entry name" value="FANCI_HD1"/>
    <property type="match status" value="1"/>
</dbReference>
<feature type="non-terminal residue" evidence="5">
    <location>
        <position position="879"/>
    </location>
</feature>
<dbReference type="PANTHER" id="PTHR21818:SF0">
    <property type="entry name" value="FANCONI ANEMIA GROUP I PROTEIN"/>
    <property type="match status" value="1"/>
</dbReference>
<dbReference type="GO" id="GO:0006281">
    <property type="term" value="P:DNA repair"/>
    <property type="evidence" value="ECO:0007669"/>
    <property type="project" value="InterPro"/>
</dbReference>
<dbReference type="InterPro" id="IPR029312">
    <property type="entry name" value="FANCI_HD2"/>
</dbReference>
<dbReference type="EMBL" id="JANBQF010000257">
    <property type="protein sequence ID" value="KAJ2002957.1"/>
    <property type="molecule type" value="Genomic_DNA"/>
</dbReference>
<evidence type="ECO:0000259" key="1">
    <source>
        <dbReference type="Pfam" id="PF14675"/>
    </source>
</evidence>